<gene>
    <name evidence="1" type="ORF">BaRGS_00034079</name>
</gene>
<sequence length="125" mass="14187">MKSIQHINTTPPSSDRIDTRDNCLLVNTDSQTANIGVSAVEREDSNNTTASEYVQKCGYDSDHVLQYVGELTDKALQHRMKDGRRYSALRKDVVDNSQQYERLLCESDDIVLVLNCLTDGAYWVR</sequence>
<keyword evidence="2" id="KW-1185">Reference proteome</keyword>
<protein>
    <submittedName>
        <fullName evidence="1">Uncharacterized protein</fullName>
    </submittedName>
</protein>
<reference evidence="1 2" key="1">
    <citation type="journal article" date="2023" name="Sci. Data">
        <title>Genome assembly of the Korean intertidal mud-creeper Batillaria attramentaria.</title>
        <authorList>
            <person name="Patra A.K."/>
            <person name="Ho P.T."/>
            <person name="Jun S."/>
            <person name="Lee S.J."/>
            <person name="Kim Y."/>
            <person name="Won Y.J."/>
        </authorList>
    </citation>
    <scope>NUCLEOTIDE SEQUENCE [LARGE SCALE GENOMIC DNA]</scope>
    <source>
        <strain evidence="1">Wonlab-2016</strain>
    </source>
</reference>
<dbReference type="AlphaFoldDB" id="A0ABD0JIU2"/>
<dbReference type="EMBL" id="JACVVK020000429">
    <property type="protein sequence ID" value="KAK7474655.1"/>
    <property type="molecule type" value="Genomic_DNA"/>
</dbReference>
<evidence type="ECO:0000313" key="2">
    <source>
        <dbReference type="Proteomes" id="UP001519460"/>
    </source>
</evidence>
<comment type="caution">
    <text evidence="1">The sequence shown here is derived from an EMBL/GenBank/DDBJ whole genome shotgun (WGS) entry which is preliminary data.</text>
</comment>
<dbReference type="Proteomes" id="UP001519460">
    <property type="component" value="Unassembled WGS sequence"/>
</dbReference>
<proteinExistence type="predicted"/>
<accession>A0ABD0JIU2</accession>
<evidence type="ECO:0000313" key="1">
    <source>
        <dbReference type="EMBL" id="KAK7474655.1"/>
    </source>
</evidence>
<organism evidence="1 2">
    <name type="scientific">Batillaria attramentaria</name>
    <dbReference type="NCBI Taxonomy" id="370345"/>
    <lineage>
        <taxon>Eukaryota</taxon>
        <taxon>Metazoa</taxon>
        <taxon>Spiralia</taxon>
        <taxon>Lophotrochozoa</taxon>
        <taxon>Mollusca</taxon>
        <taxon>Gastropoda</taxon>
        <taxon>Caenogastropoda</taxon>
        <taxon>Sorbeoconcha</taxon>
        <taxon>Cerithioidea</taxon>
        <taxon>Batillariidae</taxon>
        <taxon>Batillaria</taxon>
    </lineage>
</organism>
<name>A0ABD0JIU2_9CAEN</name>